<keyword evidence="3" id="KW-0804">Transcription</keyword>
<keyword evidence="2" id="KW-0238">DNA-binding</keyword>
<dbReference type="GO" id="GO:0003700">
    <property type="term" value="F:DNA-binding transcription factor activity"/>
    <property type="evidence" value="ECO:0007669"/>
    <property type="project" value="InterPro"/>
</dbReference>
<evidence type="ECO:0000256" key="3">
    <source>
        <dbReference type="ARBA" id="ARBA00023163"/>
    </source>
</evidence>
<dbReference type="InterPro" id="IPR018060">
    <property type="entry name" value="HTH_AraC"/>
</dbReference>
<accession>A0A0D5YQR0</accession>
<dbReference type="KEGG" id="mlt:VC82_937"/>
<proteinExistence type="predicted"/>
<dbReference type="SMART" id="SM00342">
    <property type="entry name" value="HTH_ARAC"/>
    <property type="match status" value="1"/>
</dbReference>
<dbReference type="PROSITE" id="PS00041">
    <property type="entry name" value="HTH_ARAC_FAMILY_1"/>
    <property type="match status" value="1"/>
</dbReference>
<organism evidence="5 6">
    <name type="scientific">Flagellimonas lutaonensis</name>
    <dbReference type="NCBI Taxonomy" id="516051"/>
    <lineage>
        <taxon>Bacteria</taxon>
        <taxon>Pseudomonadati</taxon>
        <taxon>Bacteroidota</taxon>
        <taxon>Flavobacteriia</taxon>
        <taxon>Flavobacteriales</taxon>
        <taxon>Flavobacteriaceae</taxon>
        <taxon>Flagellimonas</taxon>
    </lineage>
</organism>
<dbReference type="SUPFAM" id="SSF46689">
    <property type="entry name" value="Homeodomain-like"/>
    <property type="match status" value="2"/>
</dbReference>
<dbReference type="EMBL" id="CP011071">
    <property type="protein sequence ID" value="AKA34587.1"/>
    <property type="molecule type" value="Genomic_DNA"/>
</dbReference>
<dbReference type="Gene3D" id="1.10.10.60">
    <property type="entry name" value="Homeodomain-like"/>
    <property type="match status" value="2"/>
</dbReference>
<reference evidence="5 6" key="1">
    <citation type="submission" date="2015-03" db="EMBL/GenBank/DDBJ databases">
        <title>Complete genome sequence of Muricauda lutaonensis CC-HSB-11T, isolated from a coastal hot spring.</title>
        <authorList>
            <person name="Kim K.M."/>
        </authorList>
    </citation>
    <scope>NUCLEOTIDE SEQUENCE [LARGE SCALE GENOMIC DNA]</scope>
    <source>
        <strain evidence="5 6">CC-HSB-11</strain>
    </source>
</reference>
<evidence type="ECO:0000313" key="5">
    <source>
        <dbReference type="EMBL" id="AKA34587.1"/>
    </source>
</evidence>
<sequence length="291" mass="34310">MEARKKYQREITSLSSQDSFLVMNRIRDTFDYPVHFHPEMELNLIVNGKGMRRTVGFATEEIDNFELVLLGPNVYHGWEMHNCNQSVHEVTIQFHNDLFSESLLRRKLMRPLKHMFERSVHGILFNKKEVQKMAPRLIEVSEMQGIDYFMELFSILFDLSNTPGQRMLSSSQRPSYDFENSDKIRLFYNHIQQNFANRITLDDVSRLLNMSKVSFNRFIKKTTNLTFIEYLNEVRIENASRLLVEQDFTISEIAFSCGFNNMANFNRVFKKIKGLTPSKYRKEFAGITNVL</sequence>
<keyword evidence="6" id="KW-1185">Reference proteome</keyword>
<gene>
    <name evidence="5" type="ORF">VC82_937</name>
</gene>
<dbReference type="Proteomes" id="UP000032726">
    <property type="component" value="Chromosome"/>
</dbReference>
<name>A0A0D5YQR0_9FLAO</name>
<evidence type="ECO:0000259" key="4">
    <source>
        <dbReference type="PROSITE" id="PS01124"/>
    </source>
</evidence>
<keyword evidence="1" id="KW-0805">Transcription regulation</keyword>
<evidence type="ECO:0000256" key="1">
    <source>
        <dbReference type="ARBA" id="ARBA00023015"/>
    </source>
</evidence>
<dbReference type="InterPro" id="IPR009057">
    <property type="entry name" value="Homeodomain-like_sf"/>
</dbReference>
<dbReference type="PANTHER" id="PTHR43280:SF27">
    <property type="entry name" value="TRANSCRIPTIONAL REGULATOR MTLR"/>
    <property type="match status" value="1"/>
</dbReference>
<dbReference type="HOGENOM" id="CLU_000445_88_3_10"/>
<evidence type="ECO:0000313" key="6">
    <source>
        <dbReference type="Proteomes" id="UP000032726"/>
    </source>
</evidence>
<dbReference type="InterPro" id="IPR037923">
    <property type="entry name" value="HTH-like"/>
</dbReference>
<dbReference type="Pfam" id="PF12833">
    <property type="entry name" value="HTH_18"/>
    <property type="match status" value="1"/>
</dbReference>
<dbReference type="AlphaFoldDB" id="A0A0D5YQR0"/>
<dbReference type="GO" id="GO:0043565">
    <property type="term" value="F:sequence-specific DNA binding"/>
    <property type="evidence" value="ECO:0007669"/>
    <property type="project" value="InterPro"/>
</dbReference>
<dbReference type="InterPro" id="IPR020449">
    <property type="entry name" value="Tscrpt_reg_AraC-type_HTH"/>
</dbReference>
<dbReference type="OrthoDB" id="1410704at2"/>
<dbReference type="InterPro" id="IPR018062">
    <property type="entry name" value="HTH_AraC-typ_CS"/>
</dbReference>
<feature type="domain" description="HTH araC/xylS-type" evidence="4">
    <location>
        <begin position="185"/>
        <end position="283"/>
    </location>
</feature>
<evidence type="ECO:0000256" key="2">
    <source>
        <dbReference type="ARBA" id="ARBA00023125"/>
    </source>
</evidence>
<dbReference type="SUPFAM" id="SSF51215">
    <property type="entry name" value="Regulatory protein AraC"/>
    <property type="match status" value="1"/>
</dbReference>
<dbReference type="PANTHER" id="PTHR43280">
    <property type="entry name" value="ARAC-FAMILY TRANSCRIPTIONAL REGULATOR"/>
    <property type="match status" value="1"/>
</dbReference>
<dbReference type="PRINTS" id="PR00032">
    <property type="entry name" value="HTHARAC"/>
</dbReference>
<dbReference type="PROSITE" id="PS01124">
    <property type="entry name" value="HTH_ARAC_FAMILY_2"/>
    <property type="match status" value="1"/>
</dbReference>
<protein>
    <submittedName>
        <fullName evidence="5">Transcriptional regulator</fullName>
    </submittedName>
</protein>